<reference evidence="1" key="1">
    <citation type="submission" date="2020-10" db="EMBL/GenBank/DDBJ databases">
        <authorList>
            <person name="Gilroy R."/>
        </authorList>
    </citation>
    <scope>NUCLEOTIDE SEQUENCE</scope>
    <source>
        <strain evidence="1">CHK180-2868</strain>
    </source>
</reference>
<name>A0A9D1D5S7_9FIRM</name>
<dbReference type="Proteomes" id="UP000824250">
    <property type="component" value="Unassembled WGS sequence"/>
</dbReference>
<accession>A0A9D1D5S7</accession>
<gene>
    <name evidence="1" type="ORF">IAB28_02935</name>
</gene>
<reference evidence="1" key="2">
    <citation type="journal article" date="2021" name="PeerJ">
        <title>Extensive microbial diversity within the chicken gut microbiome revealed by metagenomics and culture.</title>
        <authorList>
            <person name="Gilroy R."/>
            <person name="Ravi A."/>
            <person name="Getino M."/>
            <person name="Pursley I."/>
            <person name="Horton D.L."/>
            <person name="Alikhan N.F."/>
            <person name="Baker D."/>
            <person name="Gharbi K."/>
            <person name="Hall N."/>
            <person name="Watson M."/>
            <person name="Adriaenssens E.M."/>
            <person name="Foster-Nyarko E."/>
            <person name="Jarju S."/>
            <person name="Secka A."/>
            <person name="Antonio M."/>
            <person name="Oren A."/>
            <person name="Chaudhuri R.R."/>
            <person name="La Ragione R."/>
            <person name="Hildebrand F."/>
            <person name="Pallen M.J."/>
        </authorList>
    </citation>
    <scope>NUCLEOTIDE SEQUENCE</scope>
    <source>
        <strain evidence="1">CHK180-2868</strain>
    </source>
</reference>
<organism evidence="1 2">
    <name type="scientific">Candidatus Copromonas faecavium</name>
    <name type="common">nom. illeg.</name>
    <dbReference type="NCBI Taxonomy" id="2840740"/>
    <lineage>
        <taxon>Bacteria</taxon>
        <taxon>Bacillati</taxon>
        <taxon>Bacillota</taxon>
        <taxon>Clostridia</taxon>
        <taxon>Lachnospirales</taxon>
        <taxon>Lachnospiraceae</taxon>
        <taxon>Candidatus Copromonas (nom. illeg.)</taxon>
    </lineage>
</organism>
<comment type="caution">
    <text evidence="1">The sequence shown here is derived from an EMBL/GenBank/DDBJ whole genome shotgun (WGS) entry which is preliminary data.</text>
</comment>
<dbReference type="InterPro" id="IPR014997">
    <property type="entry name" value="DUF1847"/>
</dbReference>
<protein>
    <submittedName>
        <fullName evidence="1">DUF1847 domain-containing protein</fullName>
    </submittedName>
</protein>
<dbReference type="Pfam" id="PF08901">
    <property type="entry name" value="DUF1847"/>
    <property type="match status" value="1"/>
</dbReference>
<dbReference type="AlphaFoldDB" id="A0A9D1D5S7"/>
<evidence type="ECO:0000313" key="2">
    <source>
        <dbReference type="Proteomes" id="UP000824250"/>
    </source>
</evidence>
<dbReference type="EMBL" id="DVGC01000014">
    <property type="protein sequence ID" value="HIR04904.1"/>
    <property type="molecule type" value="Genomic_DNA"/>
</dbReference>
<proteinExistence type="predicted"/>
<evidence type="ECO:0000313" key="1">
    <source>
        <dbReference type="EMBL" id="HIR04904.1"/>
    </source>
</evidence>
<sequence>MYTCANCTIHACKDPEHKNMPKNCPMRQEELVAEAKKEYEKPDVNRFFVTSSVLEHDGYCQWPRLKETVVFCQRMGYRKVGLAFCVGLYKEAKVVADLLRKNGLEVVSAVCKSGGVDKAETGIPDEKKLNPGQFEAMCNPILQAKLLNEQKTEFNIALGLCVGHDSLFYRYSDAMVTTLVAKDRVLAHNPVGAIYCAEGYFKNRL</sequence>